<comment type="caution">
    <text evidence="1">The sequence shown here is derived from an EMBL/GenBank/DDBJ whole genome shotgun (WGS) entry which is preliminary data.</text>
</comment>
<organism evidence="1 2">
    <name type="scientific">Homarus americanus</name>
    <name type="common">American lobster</name>
    <dbReference type="NCBI Taxonomy" id="6706"/>
    <lineage>
        <taxon>Eukaryota</taxon>
        <taxon>Metazoa</taxon>
        <taxon>Ecdysozoa</taxon>
        <taxon>Arthropoda</taxon>
        <taxon>Crustacea</taxon>
        <taxon>Multicrustacea</taxon>
        <taxon>Malacostraca</taxon>
        <taxon>Eumalacostraca</taxon>
        <taxon>Eucarida</taxon>
        <taxon>Decapoda</taxon>
        <taxon>Pleocyemata</taxon>
        <taxon>Astacidea</taxon>
        <taxon>Nephropoidea</taxon>
        <taxon>Nephropidae</taxon>
        <taxon>Homarus</taxon>
    </lineage>
</organism>
<evidence type="ECO:0000313" key="2">
    <source>
        <dbReference type="Proteomes" id="UP000747542"/>
    </source>
</evidence>
<evidence type="ECO:0000313" key="1">
    <source>
        <dbReference type="EMBL" id="KAG7171106.1"/>
    </source>
</evidence>
<name>A0A8J5K8H8_HOMAM</name>
<dbReference type="GO" id="GO:0000428">
    <property type="term" value="C:DNA-directed RNA polymerase complex"/>
    <property type="evidence" value="ECO:0007669"/>
    <property type="project" value="UniProtKB-KW"/>
</dbReference>
<keyword evidence="1" id="KW-0804">Transcription</keyword>
<gene>
    <name evidence="1" type="primary">Polr1d1-L</name>
    <name evidence="1" type="ORF">Hamer_G013906</name>
</gene>
<reference evidence="1" key="1">
    <citation type="journal article" date="2021" name="Sci. Adv.">
        <title>The American lobster genome reveals insights on longevity, neural, and immune adaptations.</title>
        <authorList>
            <person name="Polinski J.M."/>
            <person name="Zimin A.V."/>
            <person name="Clark K.F."/>
            <person name="Kohn A.B."/>
            <person name="Sadowski N."/>
            <person name="Timp W."/>
            <person name="Ptitsyn A."/>
            <person name="Khanna P."/>
            <person name="Romanova D.Y."/>
            <person name="Williams P."/>
            <person name="Greenwood S.J."/>
            <person name="Moroz L.L."/>
            <person name="Walt D.R."/>
            <person name="Bodnar A.G."/>
        </authorList>
    </citation>
    <scope>NUCLEOTIDE SEQUENCE</scope>
    <source>
        <strain evidence="1">GMGI-L3</strain>
    </source>
</reference>
<dbReference type="Proteomes" id="UP000747542">
    <property type="component" value="Unassembled WGS sequence"/>
</dbReference>
<sequence>MDPTWFTGKKVARVNDARNDACSRNVFQYDIYVESHSALKSFEILEESVNIMIGKCDLLLAEIDKYTDSDVGN</sequence>
<protein>
    <submittedName>
        <fullName evidence="1">Putative DNA-directed RNA polymerases I and III subunit RPAC1-like</fullName>
    </submittedName>
</protein>
<keyword evidence="2" id="KW-1185">Reference proteome</keyword>
<keyword evidence="1" id="KW-0240">DNA-directed RNA polymerase</keyword>
<dbReference type="AlphaFoldDB" id="A0A8J5K8H8"/>
<dbReference type="EMBL" id="JAHLQT010012946">
    <property type="protein sequence ID" value="KAG7171106.1"/>
    <property type="molecule type" value="Genomic_DNA"/>
</dbReference>
<accession>A0A8J5K8H8</accession>
<proteinExistence type="predicted"/>